<reference evidence="3 4" key="1">
    <citation type="submission" date="2019-02" db="EMBL/GenBank/DDBJ databases">
        <authorList>
            <person name="Li S.-H."/>
        </authorList>
    </citation>
    <scope>NUCLEOTIDE SEQUENCE [LARGE SCALE GENOMIC DNA]</scope>
    <source>
        <strain evidence="3 4">IMCC14385</strain>
    </source>
</reference>
<dbReference type="Gene3D" id="1.20.1050.10">
    <property type="match status" value="1"/>
</dbReference>
<evidence type="ECO:0000259" key="1">
    <source>
        <dbReference type="PROSITE" id="PS50404"/>
    </source>
</evidence>
<dbReference type="PANTHER" id="PTHR44051">
    <property type="entry name" value="GLUTATHIONE S-TRANSFERASE-RELATED"/>
    <property type="match status" value="1"/>
</dbReference>
<dbReference type="AlphaFoldDB" id="A0A5P9NNS4"/>
<accession>A0A5P9NNS4</accession>
<feature type="domain" description="GST N-terminal" evidence="1">
    <location>
        <begin position="1"/>
        <end position="81"/>
    </location>
</feature>
<name>A0A5P9NNS4_9GAMM</name>
<dbReference type="InterPro" id="IPR004046">
    <property type="entry name" value="GST_C"/>
</dbReference>
<dbReference type="OrthoDB" id="9810080at2"/>
<dbReference type="SUPFAM" id="SSF52833">
    <property type="entry name" value="Thioredoxin-like"/>
    <property type="match status" value="1"/>
</dbReference>
<feature type="domain" description="GST C-terminal" evidence="2">
    <location>
        <begin position="86"/>
        <end position="206"/>
    </location>
</feature>
<dbReference type="PANTHER" id="PTHR44051:SF8">
    <property type="entry name" value="GLUTATHIONE S-TRANSFERASE GSTA"/>
    <property type="match status" value="1"/>
</dbReference>
<dbReference type="KEGG" id="halc:EY643_16605"/>
<dbReference type="Proteomes" id="UP000326287">
    <property type="component" value="Chromosome"/>
</dbReference>
<dbReference type="EMBL" id="CP036422">
    <property type="protein sequence ID" value="QFU77146.1"/>
    <property type="molecule type" value="Genomic_DNA"/>
</dbReference>
<proteinExistence type="predicted"/>
<dbReference type="PROSITE" id="PS50405">
    <property type="entry name" value="GST_CTER"/>
    <property type="match status" value="1"/>
</dbReference>
<gene>
    <name evidence="3" type="ORF">EY643_16605</name>
</gene>
<organism evidence="3 4">
    <name type="scientific">Halioglobus maricola</name>
    <dbReference type="NCBI Taxonomy" id="2601894"/>
    <lineage>
        <taxon>Bacteria</taxon>
        <taxon>Pseudomonadati</taxon>
        <taxon>Pseudomonadota</taxon>
        <taxon>Gammaproteobacteria</taxon>
        <taxon>Cellvibrionales</taxon>
        <taxon>Halieaceae</taxon>
        <taxon>Halioglobus</taxon>
    </lineage>
</organism>
<dbReference type="InterPro" id="IPR034345">
    <property type="entry name" value="Gtt2-like_N"/>
</dbReference>
<dbReference type="Pfam" id="PF13409">
    <property type="entry name" value="GST_N_2"/>
    <property type="match status" value="1"/>
</dbReference>
<dbReference type="InterPro" id="IPR004045">
    <property type="entry name" value="Glutathione_S-Trfase_N"/>
</dbReference>
<sequence>MKLYTYDPAPNPQRLGLFLKYKGIEIETQQVDLMTQEQLGEAYSAIVPDRTVPALVLDDGTVLTEVIGQCIYLEGLYPQKPLLGTTDLERAQIINWDHKLYLTLLQGVAEILRNTSKGFVDRAIPGPMNLPQIPELAERGRARLEFGWKEMNAELESKTWLAGDSFSFADIDMAVLYGFSGWVKAQPPKELENVHAYLARVQAELA</sequence>
<dbReference type="PROSITE" id="PS50404">
    <property type="entry name" value="GST_NTER"/>
    <property type="match status" value="1"/>
</dbReference>
<dbReference type="InterPro" id="IPR036282">
    <property type="entry name" value="Glutathione-S-Trfase_C_sf"/>
</dbReference>
<protein>
    <submittedName>
        <fullName evidence="3">Glutathione S-transferase family protein</fullName>
    </submittedName>
</protein>
<dbReference type="SFLD" id="SFLDS00019">
    <property type="entry name" value="Glutathione_Transferase_(cytos"/>
    <property type="match status" value="1"/>
</dbReference>
<dbReference type="Pfam" id="PF00043">
    <property type="entry name" value="GST_C"/>
    <property type="match status" value="1"/>
</dbReference>
<dbReference type="SFLD" id="SFLDG00358">
    <property type="entry name" value="Main_(cytGST)"/>
    <property type="match status" value="1"/>
</dbReference>
<keyword evidence="4" id="KW-1185">Reference proteome</keyword>
<evidence type="ECO:0000259" key="2">
    <source>
        <dbReference type="PROSITE" id="PS50405"/>
    </source>
</evidence>
<evidence type="ECO:0000313" key="4">
    <source>
        <dbReference type="Proteomes" id="UP000326287"/>
    </source>
</evidence>
<dbReference type="InterPro" id="IPR036249">
    <property type="entry name" value="Thioredoxin-like_sf"/>
</dbReference>
<dbReference type="InterPro" id="IPR040079">
    <property type="entry name" value="Glutathione_S-Trfase"/>
</dbReference>
<dbReference type="GO" id="GO:0016740">
    <property type="term" value="F:transferase activity"/>
    <property type="evidence" value="ECO:0007669"/>
    <property type="project" value="UniProtKB-KW"/>
</dbReference>
<dbReference type="Gene3D" id="3.40.30.10">
    <property type="entry name" value="Glutaredoxin"/>
    <property type="match status" value="1"/>
</dbReference>
<evidence type="ECO:0000313" key="3">
    <source>
        <dbReference type="EMBL" id="QFU77146.1"/>
    </source>
</evidence>
<keyword evidence="3" id="KW-0808">Transferase</keyword>
<dbReference type="SUPFAM" id="SSF47616">
    <property type="entry name" value="GST C-terminal domain-like"/>
    <property type="match status" value="1"/>
</dbReference>
<dbReference type="InterPro" id="IPR010987">
    <property type="entry name" value="Glutathione-S-Trfase_C-like"/>
</dbReference>
<dbReference type="RefSeq" id="WP_153240286.1">
    <property type="nucleotide sequence ID" value="NZ_CP036422.1"/>
</dbReference>
<dbReference type="CDD" id="cd03051">
    <property type="entry name" value="GST_N_GTT2_like"/>
    <property type="match status" value="1"/>
</dbReference>